<reference evidence="2 3" key="1">
    <citation type="submission" date="2022-06" db="EMBL/GenBank/DDBJ databases">
        <title>Sequencing the genomes of 1000 actinobacteria strains.</title>
        <authorList>
            <person name="Klenk H.-P."/>
        </authorList>
    </citation>
    <scope>NUCLEOTIDE SEQUENCE [LARGE SCALE GENOMIC DNA]</scope>
    <source>
        <strain evidence="2 3">DSM 44170</strain>
    </source>
</reference>
<comment type="caution">
    <text evidence="2">The sequence shown here is derived from an EMBL/GenBank/DDBJ whole genome shotgun (WGS) entry which is preliminary data.</text>
</comment>
<keyword evidence="1" id="KW-1133">Transmembrane helix</keyword>
<name>A0ABT1K4R2_9ACTN</name>
<protein>
    <recommendedName>
        <fullName evidence="4">PspC domain-containing protein</fullName>
    </recommendedName>
</protein>
<keyword evidence="1" id="KW-0812">Transmembrane</keyword>
<evidence type="ECO:0000256" key="1">
    <source>
        <dbReference type="SAM" id="Phobius"/>
    </source>
</evidence>
<dbReference type="EMBL" id="JAMZEC010000001">
    <property type="protein sequence ID" value="MCP2348019.1"/>
    <property type="molecule type" value="Genomic_DNA"/>
</dbReference>
<feature type="transmembrane region" description="Helical" evidence="1">
    <location>
        <begin position="12"/>
        <end position="31"/>
    </location>
</feature>
<sequence>MSARPAGQDDRVAAWPGGIGVPAAGAAAWVIRVGLPVALWVIRVGVPVALWVIRVGVP</sequence>
<keyword evidence="3" id="KW-1185">Reference proteome</keyword>
<evidence type="ECO:0008006" key="4">
    <source>
        <dbReference type="Google" id="ProtNLM"/>
    </source>
</evidence>
<dbReference type="RefSeq" id="WP_253771409.1">
    <property type="nucleotide sequence ID" value="NZ_BAAAVE010000006.1"/>
</dbReference>
<dbReference type="Proteomes" id="UP001320766">
    <property type="component" value="Unassembled WGS sequence"/>
</dbReference>
<feature type="transmembrane region" description="Helical" evidence="1">
    <location>
        <begin position="37"/>
        <end position="57"/>
    </location>
</feature>
<keyword evidence="1" id="KW-0472">Membrane</keyword>
<organism evidence="2 3">
    <name type="scientific">Nonomuraea roseoviolacea subsp. carminata</name>
    <dbReference type="NCBI Taxonomy" id="160689"/>
    <lineage>
        <taxon>Bacteria</taxon>
        <taxon>Bacillati</taxon>
        <taxon>Actinomycetota</taxon>
        <taxon>Actinomycetes</taxon>
        <taxon>Streptosporangiales</taxon>
        <taxon>Streptosporangiaceae</taxon>
        <taxon>Nonomuraea</taxon>
    </lineage>
</organism>
<accession>A0ABT1K4R2</accession>
<gene>
    <name evidence="2" type="ORF">HD595_004141</name>
</gene>
<evidence type="ECO:0000313" key="2">
    <source>
        <dbReference type="EMBL" id="MCP2348019.1"/>
    </source>
</evidence>
<evidence type="ECO:0000313" key="3">
    <source>
        <dbReference type="Proteomes" id="UP001320766"/>
    </source>
</evidence>
<proteinExistence type="predicted"/>